<dbReference type="EMBL" id="VSRR010085212">
    <property type="protein sequence ID" value="MPC90673.1"/>
    <property type="molecule type" value="Genomic_DNA"/>
</dbReference>
<accession>A0A5B7J877</accession>
<proteinExistence type="predicted"/>
<sequence>MTDTEEEAAPITPRTGLGGFPPWFTLENLVSVSATASERVTKIQRAIRMLGLLRRVGMSRLCLCGSGFNYCQSFARIIKHVGALPQQP</sequence>
<evidence type="ECO:0000313" key="2">
    <source>
        <dbReference type="Proteomes" id="UP000324222"/>
    </source>
</evidence>
<reference evidence="1 2" key="1">
    <citation type="submission" date="2019-05" db="EMBL/GenBank/DDBJ databases">
        <title>Another draft genome of Portunus trituberculatus and its Hox gene families provides insights of decapod evolution.</title>
        <authorList>
            <person name="Jeong J.-H."/>
            <person name="Song I."/>
            <person name="Kim S."/>
            <person name="Choi T."/>
            <person name="Kim D."/>
            <person name="Ryu S."/>
            <person name="Kim W."/>
        </authorList>
    </citation>
    <scope>NUCLEOTIDE SEQUENCE [LARGE SCALE GENOMIC DNA]</scope>
    <source>
        <tissue evidence="1">Muscle</tissue>
    </source>
</reference>
<dbReference type="Proteomes" id="UP000324222">
    <property type="component" value="Unassembled WGS sequence"/>
</dbReference>
<gene>
    <name evidence="1" type="ORF">E2C01_085670</name>
</gene>
<name>A0A5B7J877_PORTR</name>
<protein>
    <submittedName>
        <fullName evidence="1">Uncharacterized protein</fullName>
    </submittedName>
</protein>
<keyword evidence="2" id="KW-1185">Reference proteome</keyword>
<evidence type="ECO:0000313" key="1">
    <source>
        <dbReference type="EMBL" id="MPC90673.1"/>
    </source>
</evidence>
<comment type="caution">
    <text evidence="1">The sequence shown here is derived from an EMBL/GenBank/DDBJ whole genome shotgun (WGS) entry which is preliminary data.</text>
</comment>
<dbReference type="AlphaFoldDB" id="A0A5B7J877"/>
<organism evidence="1 2">
    <name type="scientific">Portunus trituberculatus</name>
    <name type="common">Swimming crab</name>
    <name type="synonym">Neptunus trituberculatus</name>
    <dbReference type="NCBI Taxonomy" id="210409"/>
    <lineage>
        <taxon>Eukaryota</taxon>
        <taxon>Metazoa</taxon>
        <taxon>Ecdysozoa</taxon>
        <taxon>Arthropoda</taxon>
        <taxon>Crustacea</taxon>
        <taxon>Multicrustacea</taxon>
        <taxon>Malacostraca</taxon>
        <taxon>Eumalacostraca</taxon>
        <taxon>Eucarida</taxon>
        <taxon>Decapoda</taxon>
        <taxon>Pleocyemata</taxon>
        <taxon>Brachyura</taxon>
        <taxon>Eubrachyura</taxon>
        <taxon>Portunoidea</taxon>
        <taxon>Portunidae</taxon>
        <taxon>Portuninae</taxon>
        <taxon>Portunus</taxon>
    </lineage>
</organism>